<name>A0A438BU59_VITVI</name>
<feature type="coiled-coil region" evidence="1">
    <location>
        <begin position="78"/>
        <end position="108"/>
    </location>
</feature>
<feature type="coiled-coil region" evidence="1">
    <location>
        <begin position="448"/>
        <end position="496"/>
    </location>
</feature>
<protein>
    <submittedName>
        <fullName evidence="2">Uncharacterized protein</fullName>
    </submittedName>
</protein>
<evidence type="ECO:0000313" key="2">
    <source>
        <dbReference type="EMBL" id="RVW14503.1"/>
    </source>
</evidence>
<dbReference type="PANTHER" id="PTHR47747:SF2">
    <property type="entry name" value="RIBONUCLEASE P PROTEIN SUBUNIT P38-LIKE PROTEIN"/>
    <property type="match status" value="1"/>
</dbReference>
<dbReference type="PROSITE" id="PS51257">
    <property type="entry name" value="PROKAR_LIPOPROTEIN"/>
    <property type="match status" value="1"/>
</dbReference>
<gene>
    <name evidence="2" type="ORF">CK203_077269</name>
</gene>
<accession>A0A438BU59</accession>
<proteinExistence type="predicted"/>
<dbReference type="EMBL" id="QGNW01002617">
    <property type="protein sequence ID" value="RVW14503.1"/>
    <property type="molecule type" value="Genomic_DNA"/>
</dbReference>
<organism evidence="2 3">
    <name type="scientific">Vitis vinifera</name>
    <name type="common">Grape</name>
    <dbReference type="NCBI Taxonomy" id="29760"/>
    <lineage>
        <taxon>Eukaryota</taxon>
        <taxon>Viridiplantae</taxon>
        <taxon>Streptophyta</taxon>
        <taxon>Embryophyta</taxon>
        <taxon>Tracheophyta</taxon>
        <taxon>Spermatophyta</taxon>
        <taxon>Magnoliopsida</taxon>
        <taxon>eudicotyledons</taxon>
        <taxon>Gunneridae</taxon>
        <taxon>Pentapetalae</taxon>
        <taxon>rosids</taxon>
        <taxon>Vitales</taxon>
        <taxon>Vitaceae</taxon>
        <taxon>Viteae</taxon>
        <taxon>Vitis</taxon>
    </lineage>
</organism>
<dbReference type="AlphaFoldDB" id="A0A438BU59"/>
<evidence type="ECO:0000313" key="3">
    <source>
        <dbReference type="Proteomes" id="UP000288805"/>
    </source>
</evidence>
<comment type="caution">
    <text evidence="2">The sequence shown here is derived from an EMBL/GenBank/DDBJ whole genome shotgun (WGS) entry which is preliminary data.</text>
</comment>
<feature type="coiled-coil region" evidence="1">
    <location>
        <begin position="149"/>
        <end position="254"/>
    </location>
</feature>
<keyword evidence="1" id="KW-0175">Coiled coil</keyword>
<dbReference type="PANTHER" id="PTHR47747">
    <property type="entry name" value="RIBONUCLEASE P PROTEIN SUBUNIT P38-LIKE PROTEIN"/>
    <property type="match status" value="1"/>
</dbReference>
<evidence type="ECO:0000256" key="1">
    <source>
        <dbReference type="SAM" id="Coils"/>
    </source>
</evidence>
<dbReference type="Proteomes" id="UP000288805">
    <property type="component" value="Unassembled WGS sequence"/>
</dbReference>
<reference evidence="2 3" key="1">
    <citation type="journal article" date="2018" name="PLoS Genet.">
        <title>Population sequencing reveals clonal diversity and ancestral inbreeding in the grapevine cultivar Chardonnay.</title>
        <authorList>
            <person name="Roach M.J."/>
            <person name="Johnson D.L."/>
            <person name="Bohlmann J."/>
            <person name="van Vuuren H.J."/>
            <person name="Jones S.J."/>
            <person name="Pretorius I.S."/>
            <person name="Schmidt S.A."/>
            <person name="Borneman A.R."/>
        </authorList>
    </citation>
    <scope>NUCLEOTIDE SEQUENCE [LARGE SCALE GENOMIC DNA]</scope>
    <source>
        <strain evidence="3">cv. Chardonnay</strain>
        <tissue evidence="2">Leaf</tissue>
    </source>
</reference>
<sequence>MDEKEVSSSHLISEGKSNNVYPIYFGISCAFSALRLISGPDEDDEKWSKIRDRMLQGTAQLLGLLVWNVQREGNNVGKSELLHRLQVAEKEVEELKKLRHEDAKANEKVVSIYAAQEQTWFSERKRLRQQIGALFNEFRVLQTKKDGALSELNEKIKELELLIQSKDKVLEEEERKKKELEEQLKKAEDAAEELRVAAKHAAQEHSSELWKHKTTFLELVSNQRQLEAEMGRALRQVEAGKQELDSVLEQKEESVLMVQKLSMEIVKMRKDSEQKDKILSAMLRKSKLDTSEKQMLLKEVKLSKAKRKQAELETERWRAASESRHERHSLKSFLSNQIYGAKGVHPNATASSQIGRTRSQPADLLLEYVQPELRDESENLSLLSEQYPSEENEELVIATDVKQLECWVRSEAEKYATLIEQRHHLEIDAFAEQMRLKDEKLEAFRWRLMSMELESKRLQSHVEGLNQDMSQLRQKNVKLEALLMSREAELTSLKEQLTLHLNPLIFPKTNFNSSPPDPALAHDTIWSKVKIIKGKLGEEEQEIKTSTVEISEEVEHEKEEDSPFVKQSRETILTVQSPEKEFEEEKVVPLCPSPIQHQHASSPEKVDIVEKLAPVGQSLSKKNNTPWKMDLHALGVSYKIKRLKQQLVMLERLTGKQESGEDRESDEKGQLGIKGFLLLMFLLNKQVSRYQSLQEKIDDLCKRMHESDVDTGRGDSSSSRAREETKALEHFLEDTFQLQRYMVSTGQKLMEMQSKIASGFLGVAEELDGSANFDMKRFADNIRTLFREVQRGLEVRIARIIGDLEGTLACEGIIHLRR</sequence>